<gene>
    <name evidence="1" type="ORF">E2553_19435</name>
</gene>
<comment type="caution">
    <text evidence="1">The sequence shown here is derived from an EMBL/GenBank/DDBJ whole genome shotgun (WGS) entry which is preliminary data.</text>
</comment>
<sequence>MGSDLKRQLRLLAAELDGDRGSDRHMVYHSVLPRIVDVLYERGFKLRRAENIGRRHIEVIFSAIFEQGVSQGSVRVVWCTLGYWLRWTRKEHLLLPLETYWQKYHMADVGSRRTGDS</sequence>
<dbReference type="EMBL" id="SNVI01000001">
    <property type="protein sequence ID" value="TFE47011.1"/>
    <property type="molecule type" value="Genomic_DNA"/>
</dbReference>
<dbReference type="GeneID" id="97307098"/>
<evidence type="ECO:0000313" key="2">
    <source>
        <dbReference type="Proteomes" id="UP000297385"/>
    </source>
</evidence>
<evidence type="ECO:0000313" key="1">
    <source>
        <dbReference type="EMBL" id="TFE47011.1"/>
    </source>
</evidence>
<accession>A0A4Y8NBH0</accession>
<organism evidence="1 2">
    <name type="scientific">Paraburkholderia dipogonis</name>
    <dbReference type="NCBI Taxonomy" id="1211383"/>
    <lineage>
        <taxon>Bacteria</taxon>
        <taxon>Pseudomonadati</taxon>
        <taxon>Pseudomonadota</taxon>
        <taxon>Betaproteobacteria</taxon>
        <taxon>Burkholderiales</taxon>
        <taxon>Burkholderiaceae</taxon>
        <taxon>Paraburkholderia</taxon>
    </lineage>
</organism>
<protein>
    <submittedName>
        <fullName evidence="1">Uncharacterized protein</fullName>
    </submittedName>
</protein>
<dbReference type="AlphaFoldDB" id="A0A4Y8NBH0"/>
<reference evidence="1 2" key="1">
    <citation type="submission" date="2019-03" db="EMBL/GenBank/DDBJ databases">
        <title>Complete Genome Sequence of Paraburkholderia dipogonis ICMP 19430T, a Nitrogen-fixing Symbiont of the South African Invasive Legume Dipogon lignosus in New Zealand.</title>
        <authorList>
            <person name="De Meyer S.E."/>
        </authorList>
    </citation>
    <scope>NUCLEOTIDE SEQUENCE [LARGE SCALE GENOMIC DNA]</scope>
    <source>
        <strain evidence="1 2">ICMP 19430</strain>
    </source>
</reference>
<proteinExistence type="predicted"/>
<dbReference type="RefSeq" id="WP_134458618.1">
    <property type="nucleotide sequence ID" value="NZ_JBHSSZ010000110.1"/>
</dbReference>
<name>A0A4Y8NBH0_9BURK</name>
<dbReference type="Proteomes" id="UP000297385">
    <property type="component" value="Unassembled WGS sequence"/>
</dbReference>